<keyword evidence="1" id="KW-0547">Nucleotide-binding</keyword>
<dbReference type="PROSITE" id="PS00688">
    <property type="entry name" value="SIGMA54_INTERACT_3"/>
    <property type="match status" value="1"/>
</dbReference>
<accession>A0A351U353</accession>
<dbReference type="Pfam" id="PF25601">
    <property type="entry name" value="AAA_lid_14"/>
    <property type="match status" value="1"/>
</dbReference>
<dbReference type="InterPro" id="IPR009057">
    <property type="entry name" value="Homeodomain-like_sf"/>
</dbReference>
<dbReference type="Gene3D" id="1.10.8.60">
    <property type="match status" value="1"/>
</dbReference>
<dbReference type="SUPFAM" id="SSF46689">
    <property type="entry name" value="Homeodomain-like"/>
    <property type="match status" value="1"/>
</dbReference>
<dbReference type="GO" id="GO:0043565">
    <property type="term" value="F:sequence-specific DNA binding"/>
    <property type="evidence" value="ECO:0007669"/>
    <property type="project" value="InterPro"/>
</dbReference>
<dbReference type="InterPro" id="IPR002197">
    <property type="entry name" value="HTH_Fis"/>
</dbReference>
<dbReference type="Pfam" id="PF00072">
    <property type="entry name" value="Response_reg"/>
    <property type="match status" value="1"/>
</dbReference>
<dbReference type="AlphaFoldDB" id="A0A351U353"/>
<protein>
    <submittedName>
        <fullName evidence="8">Sigma-54-dependent Fis family transcriptional regulator</fullName>
    </submittedName>
</protein>
<keyword evidence="6" id="KW-0804">Transcription</keyword>
<dbReference type="InterPro" id="IPR003593">
    <property type="entry name" value="AAA+_ATPase"/>
</dbReference>
<dbReference type="InterPro" id="IPR001789">
    <property type="entry name" value="Sig_transdc_resp-reg_receiver"/>
</dbReference>
<dbReference type="Gene3D" id="1.10.10.60">
    <property type="entry name" value="Homeodomain-like"/>
    <property type="match status" value="1"/>
</dbReference>
<evidence type="ECO:0000256" key="2">
    <source>
        <dbReference type="ARBA" id="ARBA00022840"/>
    </source>
</evidence>
<comment type="caution">
    <text evidence="8">The sequence shown here is derived from an EMBL/GenBank/DDBJ whole genome shotgun (WGS) entry which is preliminary data.</text>
</comment>
<proteinExistence type="predicted"/>
<sequence length="449" mass="50885">MDRACILIVEDEETQRSLLAGLLKKEGYTVEEAGNGGLAMDIFRAKPIDIALLDYKLPDTDGLALLKNFKEVNPEVEIIMITAFGSIENAVNALKAGASEYLTKPIDLDDLLFKIKKTEEKTYLVHENRVLKETLKDRFKSEDFIYSSERMHEVVSLITRIAKTDSTCIIEGESGVGKEVVVNLIHQLSERKNQPLVKVNCAAIPDTLLESELFGYEKGAFTGAFQRKIGKFELASRGTIFLDEIGDISPVLQAKLLRVIQERELERLGGLHPVKVDVRILVATNKNIAEEVKKGNFREDLYYRLNVVKITIPPLRERKEEIPLLMDFFVKKYAGRYKKSIKGSTREARDLLIKYDYPGNVRELENVIERAVVLARGDYITMEDLPTFSEAIPSSTEGGIKETVEVMEKRMITEALIKADWVQTKAASLLAISERMLRYKMKKYGITRE</sequence>
<dbReference type="PRINTS" id="PR01590">
    <property type="entry name" value="HTHFIS"/>
</dbReference>
<dbReference type="PANTHER" id="PTHR32071:SF57">
    <property type="entry name" value="C4-DICARBOXYLATE TRANSPORT TRANSCRIPTIONAL REGULATORY PROTEIN DCTD"/>
    <property type="match status" value="1"/>
</dbReference>
<evidence type="ECO:0000256" key="4">
    <source>
        <dbReference type="ARBA" id="ARBA00023125"/>
    </source>
</evidence>
<gene>
    <name evidence="8" type="ORF">GXY80_08225</name>
</gene>
<name>A0A351U353_9BACT</name>
<dbReference type="PROSITE" id="PS50110">
    <property type="entry name" value="RESPONSE_REGULATORY"/>
    <property type="match status" value="1"/>
</dbReference>
<evidence type="ECO:0000256" key="1">
    <source>
        <dbReference type="ARBA" id="ARBA00022741"/>
    </source>
</evidence>
<dbReference type="FunFam" id="1.10.8.60:FF:000014">
    <property type="entry name" value="DNA-binding transcriptional regulator NtrC"/>
    <property type="match status" value="1"/>
</dbReference>
<keyword evidence="7" id="KW-0597">Phosphoprotein</keyword>
<dbReference type="PROSITE" id="PS50045">
    <property type="entry name" value="SIGMA54_INTERACT_4"/>
    <property type="match status" value="1"/>
</dbReference>
<dbReference type="InterPro" id="IPR058031">
    <property type="entry name" value="AAA_lid_NorR"/>
</dbReference>
<dbReference type="Pfam" id="PF00158">
    <property type="entry name" value="Sigma54_activat"/>
    <property type="match status" value="1"/>
</dbReference>
<dbReference type="GO" id="GO:0000160">
    <property type="term" value="P:phosphorelay signal transduction system"/>
    <property type="evidence" value="ECO:0007669"/>
    <property type="project" value="InterPro"/>
</dbReference>
<evidence type="ECO:0000256" key="7">
    <source>
        <dbReference type="PROSITE-ProRule" id="PRU00169"/>
    </source>
</evidence>
<dbReference type="InterPro" id="IPR011006">
    <property type="entry name" value="CheY-like_superfamily"/>
</dbReference>
<dbReference type="GO" id="GO:0006355">
    <property type="term" value="P:regulation of DNA-templated transcription"/>
    <property type="evidence" value="ECO:0007669"/>
    <property type="project" value="InterPro"/>
</dbReference>
<dbReference type="Proteomes" id="UP000777265">
    <property type="component" value="Unassembled WGS sequence"/>
</dbReference>
<evidence type="ECO:0000313" key="8">
    <source>
        <dbReference type="EMBL" id="NLW35451.1"/>
    </source>
</evidence>
<evidence type="ECO:0000256" key="5">
    <source>
        <dbReference type="ARBA" id="ARBA00023159"/>
    </source>
</evidence>
<dbReference type="PANTHER" id="PTHR32071">
    <property type="entry name" value="TRANSCRIPTIONAL REGULATORY PROTEIN"/>
    <property type="match status" value="1"/>
</dbReference>
<dbReference type="GO" id="GO:0005524">
    <property type="term" value="F:ATP binding"/>
    <property type="evidence" value="ECO:0007669"/>
    <property type="project" value="UniProtKB-KW"/>
</dbReference>
<keyword evidence="5" id="KW-0010">Activator</keyword>
<evidence type="ECO:0000256" key="3">
    <source>
        <dbReference type="ARBA" id="ARBA00023015"/>
    </source>
</evidence>
<dbReference type="CDD" id="cd00009">
    <property type="entry name" value="AAA"/>
    <property type="match status" value="1"/>
</dbReference>
<dbReference type="Gene3D" id="3.40.50.2300">
    <property type="match status" value="1"/>
</dbReference>
<dbReference type="InterPro" id="IPR027417">
    <property type="entry name" value="P-loop_NTPase"/>
</dbReference>
<dbReference type="SMART" id="SM00448">
    <property type="entry name" value="REC"/>
    <property type="match status" value="1"/>
</dbReference>
<keyword evidence="2" id="KW-0067">ATP-binding</keyword>
<organism evidence="8 9">
    <name type="scientific">Syntrophorhabdus aromaticivorans</name>
    <dbReference type="NCBI Taxonomy" id="328301"/>
    <lineage>
        <taxon>Bacteria</taxon>
        <taxon>Pseudomonadati</taxon>
        <taxon>Thermodesulfobacteriota</taxon>
        <taxon>Syntrophorhabdia</taxon>
        <taxon>Syntrophorhabdales</taxon>
        <taxon>Syntrophorhabdaceae</taxon>
        <taxon>Syntrophorhabdus</taxon>
    </lineage>
</organism>
<reference evidence="8" key="1">
    <citation type="journal article" date="2020" name="Biotechnol. Biofuels">
        <title>New insights from the biogas microbiome by comprehensive genome-resolved metagenomics of nearly 1600 species originating from multiple anaerobic digesters.</title>
        <authorList>
            <person name="Campanaro S."/>
            <person name="Treu L."/>
            <person name="Rodriguez-R L.M."/>
            <person name="Kovalovszki A."/>
            <person name="Ziels R.M."/>
            <person name="Maus I."/>
            <person name="Zhu X."/>
            <person name="Kougias P.G."/>
            <person name="Basile A."/>
            <person name="Luo G."/>
            <person name="Schluter A."/>
            <person name="Konstantinidis K.T."/>
            <person name="Angelidaki I."/>
        </authorList>
    </citation>
    <scope>NUCLEOTIDE SEQUENCE</scope>
    <source>
        <strain evidence="8">AS06rmzACSIP_7</strain>
    </source>
</reference>
<dbReference type="Gene3D" id="3.40.50.300">
    <property type="entry name" value="P-loop containing nucleotide triphosphate hydrolases"/>
    <property type="match status" value="1"/>
</dbReference>
<feature type="modified residue" description="4-aspartylphosphate" evidence="7">
    <location>
        <position position="54"/>
    </location>
</feature>
<dbReference type="STRING" id="909663.GCA_000512235_01073"/>
<dbReference type="EMBL" id="JAAYEE010000132">
    <property type="protein sequence ID" value="NLW35451.1"/>
    <property type="molecule type" value="Genomic_DNA"/>
</dbReference>
<dbReference type="Pfam" id="PF02954">
    <property type="entry name" value="HTH_8"/>
    <property type="match status" value="1"/>
</dbReference>
<keyword evidence="3" id="KW-0805">Transcription regulation</keyword>
<dbReference type="InterPro" id="IPR025944">
    <property type="entry name" value="Sigma_54_int_dom_CS"/>
</dbReference>
<dbReference type="SUPFAM" id="SSF52172">
    <property type="entry name" value="CheY-like"/>
    <property type="match status" value="1"/>
</dbReference>
<keyword evidence="4" id="KW-0238">DNA-binding</keyword>
<evidence type="ECO:0000313" key="9">
    <source>
        <dbReference type="Proteomes" id="UP000777265"/>
    </source>
</evidence>
<dbReference type="FunFam" id="3.40.50.300:FF:000006">
    <property type="entry name" value="DNA-binding transcriptional regulator NtrC"/>
    <property type="match status" value="1"/>
</dbReference>
<dbReference type="SMART" id="SM00382">
    <property type="entry name" value="AAA"/>
    <property type="match status" value="1"/>
</dbReference>
<reference evidence="8" key="2">
    <citation type="submission" date="2020-01" db="EMBL/GenBank/DDBJ databases">
        <authorList>
            <person name="Campanaro S."/>
        </authorList>
    </citation>
    <scope>NUCLEOTIDE SEQUENCE</scope>
    <source>
        <strain evidence="8">AS06rmzACSIP_7</strain>
    </source>
</reference>
<dbReference type="InterPro" id="IPR002078">
    <property type="entry name" value="Sigma_54_int"/>
</dbReference>
<dbReference type="SUPFAM" id="SSF52540">
    <property type="entry name" value="P-loop containing nucleoside triphosphate hydrolases"/>
    <property type="match status" value="1"/>
</dbReference>
<evidence type="ECO:0000256" key="6">
    <source>
        <dbReference type="ARBA" id="ARBA00023163"/>
    </source>
</evidence>